<gene>
    <name evidence="4" type="ORF">BU23DRAFT_657661</name>
</gene>
<dbReference type="SUPFAM" id="SSF50978">
    <property type="entry name" value="WD40 repeat-like"/>
    <property type="match status" value="1"/>
</dbReference>
<dbReference type="PROSITE" id="PS50082">
    <property type="entry name" value="WD_REPEATS_2"/>
    <property type="match status" value="3"/>
</dbReference>
<dbReference type="Gene3D" id="2.130.10.10">
    <property type="entry name" value="YVTN repeat-like/Quinoprotein amine dehydrogenase"/>
    <property type="match status" value="2"/>
</dbReference>
<reference evidence="4" key="1">
    <citation type="journal article" date="2020" name="Stud. Mycol.">
        <title>101 Dothideomycetes genomes: a test case for predicting lifestyles and emergence of pathogens.</title>
        <authorList>
            <person name="Haridas S."/>
            <person name="Albert R."/>
            <person name="Binder M."/>
            <person name="Bloem J."/>
            <person name="Labutti K."/>
            <person name="Salamov A."/>
            <person name="Andreopoulos B."/>
            <person name="Baker S."/>
            <person name="Barry K."/>
            <person name="Bills G."/>
            <person name="Bluhm B."/>
            <person name="Cannon C."/>
            <person name="Castanera R."/>
            <person name="Culley D."/>
            <person name="Daum C."/>
            <person name="Ezra D."/>
            <person name="Gonzalez J."/>
            <person name="Henrissat B."/>
            <person name="Kuo A."/>
            <person name="Liang C."/>
            <person name="Lipzen A."/>
            <person name="Lutzoni F."/>
            <person name="Magnuson J."/>
            <person name="Mondo S."/>
            <person name="Nolan M."/>
            <person name="Ohm R."/>
            <person name="Pangilinan J."/>
            <person name="Park H.-J."/>
            <person name="Ramirez L."/>
            <person name="Alfaro M."/>
            <person name="Sun H."/>
            <person name="Tritt A."/>
            <person name="Yoshinaga Y."/>
            <person name="Zwiers L.-H."/>
            <person name="Turgeon B."/>
            <person name="Goodwin S."/>
            <person name="Spatafora J."/>
            <person name="Crous P."/>
            <person name="Grigoriev I."/>
        </authorList>
    </citation>
    <scope>NUCLEOTIDE SEQUENCE</scope>
    <source>
        <strain evidence="4">CBS 107.79</strain>
    </source>
</reference>
<dbReference type="PROSITE" id="PS50294">
    <property type="entry name" value="WD_REPEATS_REGION"/>
    <property type="match status" value="3"/>
</dbReference>
<dbReference type="Proteomes" id="UP000800036">
    <property type="component" value="Unassembled WGS sequence"/>
</dbReference>
<protein>
    <submittedName>
        <fullName evidence="4">WD40 repeat-like protein</fullName>
    </submittedName>
</protein>
<evidence type="ECO:0000256" key="1">
    <source>
        <dbReference type="ARBA" id="ARBA00022574"/>
    </source>
</evidence>
<keyword evidence="2" id="KW-0677">Repeat</keyword>
<evidence type="ECO:0000256" key="3">
    <source>
        <dbReference type="PROSITE-ProRule" id="PRU00221"/>
    </source>
</evidence>
<keyword evidence="1 3" id="KW-0853">WD repeat</keyword>
<dbReference type="OrthoDB" id="538223at2759"/>
<accession>A0A6A5UVK2</accession>
<dbReference type="SMART" id="SM00320">
    <property type="entry name" value="WD40"/>
    <property type="match status" value="3"/>
</dbReference>
<feature type="repeat" description="WD" evidence="3">
    <location>
        <begin position="356"/>
        <end position="397"/>
    </location>
</feature>
<sequence>LVCQNLEKISRWNIPAKLNAFPPGLDSIYERMMEQIRNSDDADLCKQILASIAIVYQPITLKEPTSLVEILEDRADDLESLGEIVTLCGSFLTTRYGTIYFVHQSAKDYLFTKALDEIFPSRREEAHYVIFSRSLLAMSRTLRRDMYSLRALGYPAEQVKPPDPDPLAASRYSCIYWIDHLWDWRLHSSADHSVDLQYIGAVNSFIRMKYLYWVEALSLCKSMSKGVLSMAKLEALFQGRADASVLIKLVRDARRLIMYHKRALENNPLQVYVSALVFSPAQSLIRDLFKRKEPKWITIKPAIEEKWSPCLQTLEGHSDQVNSVAFSHDSARLASASHGSTVKLWEASSGECLQTLQGHSGPVNSVAFSHDSARLASASHDRTVKIWEANSGECLQTLQGHNGPVNSVAFSHDSARLASASFDRTVKLWEASSGGCLYTLSIGKALSSISFNITDSYLYTDLGTIDISALSDLVVLPTTLEPHNP</sequence>
<feature type="repeat" description="WD" evidence="3">
    <location>
        <begin position="314"/>
        <end position="355"/>
    </location>
</feature>
<dbReference type="PANTHER" id="PTHR19879">
    <property type="entry name" value="TRANSCRIPTION INITIATION FACTOR TFIID"/>
    <property type="match status" value="1"/>
</dbReference>
<dbReference type="InterPro" id="IPR019775">
    <property type="entry name" value="WD40_repeat_CS"/>
</dbReference>
<dbReference type="PROSITE" id="PS00678">
    <property type="entry name" value="WD_REPEATS_1"/>
    <property type="match status" value="2"/>
</dbReference>
<evidence type="ECO:0000313" key="4">
    <source>
        <dbReference type="EMBL" id="KAF1967999.1"/>
    </source>
</evidence>
<dbReference type="InterPro" id="IPR020472">
    <property type="entry name" value="WD40_PAC1"/>
</dbReference>
<evidence type="ECO:0000256" key="2">
    <source>
        <dbReference type="ARBA" id="ARBA00022737"/>
    </source>
</evidence>
<dbReference type="Pfam" id="PF00400">
    <property type="entry name" value="WD40"/>
    <property type="match status" value="3"/>
</dbReference>
<dbReference type="AlphaFoldDB" id="A0A6A5UVK2"/>
<dbReference type="InterPro" id="IPR015943">
    <property type="entry name" value="WD40/YVTN_repeat-like_dom_sf"/>
</dbReference>
<feature type="non-terminal residue" evidence="4">
    <location>
        <position position="1"/>
    </location>
</feature>
<dbReference type="CDD" id="cd00200">
    <property type="entry name" value="WD40"/>
    <property type="match status" value="1"/>
</dbReference>
<keyword evidence="5" id="KW-1185">Reference proteome</keyword>
<proteinExistence type="predicted"/>
<feature type="repeat" description="WD" evidence="3">
    <location>
        <begin position="398"/>
        <end position="439"/>
    </location>
</feature>
<dbReference type="PRINTS" id="PR00320">
    <property type="entry name" value="GPROTEINBRPT"/>
</dbReference>
<evidence type="ECO:0000313" key="5">
    <source>
        <dbReference type="Proteomes" id="UP000800036"/>
    </source>
</evidence>
<dbReference type="EMBL" id="ML976725">
    <property type="protein sequence ID" value="KAF1967999.1"/>
    <property type="molecule type" value="Genomic_DNA"/>
</dbReference>
<dbReference type="PANTHER" id="PTHR19879:SF9">
    <property type="entry name" value="TRANSCRIPTION INITIATION FACTOR TFIID SUBUNIT 5"/>
    <property type="match status" value="1"/>
</dbReference>
<dbReference type="InterPro" id="IPR001680">
    <property type="entry name" value="WD40_rpt"/>
</dbReference>
<organism evidence="4 5">
    <name type="scientific">Bimuria novae-zelandiae CBS 107.79</name>
    <dbReference type="NCBI Taxonomy" id="1447943"/>
    <lineage>
        <taxon>Eukaryota</taxon>
        <taxon>Fungi</taxon>
        <taxon>Dikarya</taxon>
        <taxon>Ascomycota</taxon>
        <taxon>Pezizomycotina</taxon>
        <taxon>Dothideomycetes</taxon>
        <taxon>Pleosporomycetidae</taxon>
        <taxon>Pleosporales</taxon>
        <taxon>Massarineae</taxon>
        <taxon>Didymosphaeriaceae</taxon>
        <taxon>Bimuria</taxon>
    </lineage>
</organism>
<dbReference type="InterPro" id="IPR036322">
    <property type="entry name" value="WD40_repeat_dom_sf"/>
</dbReference>
<name>A0A6A5UVK2_9PLEO</name>